<dbReference type="InterPro" id="IPR000100">
    <property type="entry name" value="RNase_P"/>
</dbReference>
<sequence length="114" mass="13344">MLSKENRLKKKKDFEDVFKNGRGYKDGFLYLKIIKNNLEPSRFGFVVGVKFSKSAVKRNKIKRWLRELTRINLQVIEKGFDCVVIVFPGFKAKNFEEAEGLAEKLFRRAGIIKQ</sequence>
<dbReference type="InterPro" id="IPR020568">
    <property type="entry name" value="Ribosomal_Su5_D2-typ_SF"/>
</dbReference>
<dbReference type="EMBL" id="MHLZ01000012">
    <property type="protein sequence ID" value="OGZ20101.1"/>
    <property type="molecule type" value="Genomic_DNA"/>
</dbReference>
<evidence type="ECO:0000256" key="7">
    <source>
        <dbReference type="HAMAP-Rule" id="MF_00227"/>
    </source>
</evidence>
<evidence type="ECO:0000256" key="2">
    <source>
        <dbReference type="ARBA" id="ARBA00022694"/>
    </source>
</evidence>
<dbReference type="GO" id="GO:0004526">
    <property type="term" value="F:ribonuclease P activity"/>
    <property type="evidence" value="ECO:0007669"/>
    <property type="project" value="UniProtKB-UniRule"/>
</dbReference>
<dbReference type="GO" id="GO:0000049">
    <property type="term" value="F:tRNA binding"/>
    <property type="evidence" value="ECO:0007669"/>
    <property type="project" value="UniProtKB-UniRule"/>
</dbReference>
<evidence type="ECO:0000313" key="9">
    <source>
        <dbReference type="EMBL" id="OGZ20101.1"/>
    </source>
</evidence>
<name>A0A1G2E4C5_9BACT</name>
<dbReference type="EC" id="3.1.26.5" evidence="7 8"/>
<evidence type="ECO:0000256" key="1">
    <source>
        <dbReference type="ARBA" id="ARBA00002663"/>
    </source>
</evidence>
<comment type="caution">
    <text evidence="9">The sequence shown here is derived from an EMBL/GenBank/DDBJ whole genome shotgun (WGS) entry which is preliminary data.</text>
</comment>
<evidence type="ECO:0000256" key="8">
    <source>
        <dbReference type="NCBIfam" id="TIGR00188"/>
    </source>
</evidence>
<gene>
    <name evidence="7" type="primary">rnpA</name>
    <name evidence="9" type="ORF">A2626_01505</name>
</gene>
<keyword evidence="3 7" id="KW-0540">Nuclease</keyword>
<evidence type="ECO:0000256" key="3">
    <source>
        <dbReference type="ARBA" id="ARBA00022722"/>
    </source>
</evidence>
<dbReference type="InterPro" id="IPR014721">
    <property type="entry name" value="Ribsml_uS5_D2-typ_fold_subgr"/>
</dbReference>
<proteinExistence type="inferred from homology"/>
<dbReference type="PANTHER" id="PTHR33992">
    <property type="entry name" value="RIBONUCLEASE P PROTEIN COMPONENT"/>
    <property type="match status" value="1"/>
</dbReference>
<keyword evidence="5 7" id="KW-0378">Hydrolase</keyword>
<evidence type="ECO:0000256" key="6">
    <source>
        <dbReference type="ARBA" id="ARBA00022884"/>
    </source>
</evidence>
<organism evidence="9 10">
    <name type="scientific">Candidatus Nealsonbacteria bacterium RIFCSPHIGHO2_01_FULL_38_55</name>
    <dbReference type="NCBI Taxonomy" id="1801664"/>
    <lineage>
        <taxon>Bacteria</taxon>
        <taxon>Candidatus Nealsoniibacteriota</taxon>
    </lineage>
</organism>
<dbReference type="GO" id="GO:0030677">
    <property type="term" value="C:ribonuclease P complex"/>
    <property type="evidence" value="ECO:0007669"/>
    <property type="project" value="TreeGrafter"/>
</dbReference>
<dbReference type="PROSITE" id="PS00648">
    <property type="entry name" value="RIBONUCLEASE_P"/>
    <property type="match status" value="1"/>
</dbReference>
<comment type="similarity">
    <text evidence="7">Belongs to the RnpA family.</text>
</comment>
<protein>
    <recommendedName>
        <fullName evidence="7 8">Ribonuclease P protein component</fullName>
        <shortName evidence="7">RNase P protein</shortName>
        <shortName evidence="7">RNaseP protein</shortName>
        <ecNumber evidence="7 8">3.1.26.5</ecNumber>
    </recommendedName>
    <alternativeName>
        <fullName evidence="7">Protein C5</fullName>
    </alternativeName>
</protein>
<keyword evidence="6 7" id="KW-0694">RNA-binding</keyword>
<evidence type="ECO:0000256" key="5">
    <source>
        <dbReference type="ARBA" id="ARBA00022801"/>
    </source>
</evidence>
<keyword evidence="4 7" id="KW-0255">Endonuclease</keyword>
<comment type="function">
    <text evidence="1 7">RNaseP catalyzes the removal of the 5'-leader sequence from pre-tRNA to produce the mature 5'-terminus. It can also cleave other RNA substrates such as 4.5S RNA. The protein component plays an auxiliary but essential role in vivo by binding to the 5'-leader sequence and broadening the substrate specificity of the ribozyme.</text>
</comment>
<dbReference type="InterPro" id="IPR020539">
    <property type="entry name" value="RNase_P_CS"/>
</dbReference>
<comment type="subunit">
    <text evidence="7">Consists of a catalytic RNA component (M1 or rnpB) and a protein subunit.</text>
</comment>
<dbReference type="Proteomes" id="UP000177360">
    <property type="component" value="Unassembled WGS sequence"/>
</dbReference>
<dbReference type="Gene3D" id="3.30.230.10">
    <property type="match status" value="1"/>
</dbReference>
<dbReference type="GO" id="GO:0001682">
    <property type="term" value="P:tRNA 5'-leader removal"/>
    <property type="evidence" value="ECO:0007669"/>
    <property type="project" value="UniProtKB-UniRule"/>
</dbReference>
<evidence type="ECO:0000256" key="4">
    <source>
        <dbReference type="ARBA" id="ARBA00022759"/>
    </source>
</evidence>
<reference evidence="9 10" key="1">
    <citation type="journal article" date="2016" name="Nat. Commun.">
        <title>Thousands of microbial genomes shed light on interconnected biogeochemical processes in an aquifer system.</title>
        <authorList>
            <person name="Anantharaman K."/>
            <person name="Brown C.T."/>
            <person name="Hug L.A."/>
            <person name="Sharon I."/>
            <person name="Castelle C.J."/>
            <person name="Probst A.J."/>
            <person name="Thomas B.C."/>
            <person name="Singh A."/>
            <person name="Wilkins M.J."/>
            <person name="Karaoz U."/>
            <person name="Brodie E.L."/>
            <person name="Williams K.H."/>
            <person name="Hubbard S.S."/>
            <person name="Banfield J.F."/>
        </authorList>
    </citation>
    <scope>NUCLEOTIDE SEQUENCE [LARGE SCALE GENOMIC DNA]</scope>
</reference>
<comment type="catalytic activity">
    <reaction evidence="7">
        <text>Endonucleolytic cleavage of RNA, removing 5'-extranucleotides from tRNA precursor.</text>
        <dbReference type="EC" id="3.1.26.5"/>
    </reaction>
</comment>
<evidence type="ECO:0000313" key="10">
    <source>
        <dbReference type="Proteomes" id="UP000177360"/>
    </source>
</evidence>
<dbReference type="Pfam" id="PF00825">
    <property type="entry name" value="Ribonuclease_P"/>
    <property type="match status" value="1"/>
</dbReference>
<dbReference type="SUPFAM" id="SSF54211">
    <property type="entry name" value="Ribosomal protein S5 domain 2-like"/>
    <property type="match status" value="1"/>
</dbReference>
<dbReference type="HAMAP" id="MF_00227">
    <property type="entry name" value="RNase_P"/>
    <property type="match status" value="1"/>
</dbReference>
<dbReference type="AlphaFoldDB" id="A0A1G2E4C5"/>
<dbReference type="PANTHER" id="PTHR33992:SF1">
    <property type="entry name" value="RIBONUCLEASE P PROTEIN COMPONENT"/>
    <property type="match status" value="1"/>
</dbReference>
<accession>A0A1G2E4C5</accession>
<dbReference type="GO" id="GO:0042781">
    <property type="term" value="F:3'-tRNA processing endoribonuclease activity"/>
    <property type="evidence" value="ECO:0007669"/>
    <property type="project" value="TreeGrafter"/>
</dbReference>
<dbReference type="NCBIfam" id="TIGR00188">
    <property type="entry name" value="rnpA"/>
    <property type="match status" value="1"/>
</dbReference>
<keyword evidence="2 7" id="KW-0819">tRNA processing</keyword>